<dbReference type="CDD" id="cd07389">
    <property type="entry name" value="MPP_PhoD"/>
    <property type="match status" value="1"/>
</dbReference>
<accession>A0ABS5H9W0</accession>
<sequence length="636" mass="72874">MQVIAGPILRRMTQDRLTFWLMTTESVALSLALFDEGAKKNNPDVFVEPERQTHSHTELKAGKHFYIQLLDIKLETQLPLNTPVYYDLRLNGLDWTHWAPDIVYPGHCFPFFILKPKVSSLLHGSCRKPHHPSQDGLLRVDQLLQNTLPQDWPSLLMMSGDQIYADDVAAPMLNAIHRLIAHLQPHNEDLPCIDVEHSEQLHTVSPHYFTRDRLLPENEHNEGLLNQFFGGVRKPIFTTDTAQNHLISLGEVLAMYALVWSPQGWKILNSQHSDTMPSDLTEAQTEKYNQQQKILDQFVKGLPFVRRAMAHLPVAMIFDDHDVTDDWNLTASWEEMAYGHPFSARIIGNALFGYLLCQGWGNAPERFHAEILDKAQQALSRPGREDHEELIDELFHFSKWHYTWKTTPPLIVLDTRTQRWRSEVSLNKPSGLMDWEALTDLQHKLKGLDAVILVSPAPIFGVKLIEAVQKVFTWFGKPLMVDAENWMAHPGSAYTLMNTFRHKKTPKNFVILSGDVHYSFVYDIQLRGKQGGPDLWQITSSGIKNEFPIRLLDSFDRLNRWLYSPKSPLNWFTRRRSMKVIPHKPETAEHGERLLNASGVSLVCLNDDGSPKSVTQLCSNGKDVGFILLEEDATWE</sequence>
<reference evidence="1 2" key="1">
    <citation type="submission" date="2021-04" db="EMBL/GenBank/DDBJ databases">
        <authorList>
            <person name="Sun C."/>
        </authorList>
    </citation>
    <scope>NUCLEOTIDE SEQUENCE [LARGE SCALE GENOMIC DNA]</scope>
    <source>
        <strain evidence="1 2">A79</strain>
    </source>
</reference>
<reference evidence="2" key="2">
    <citation type="submission" date="2023-07" db="EMBL/GenBank/DDBJ databases">
        <title>Marinomonas vulgaris A79, complete genome.</title>
        <authorList>
            <person name="Ying J.-J."/>
        </authorList>
    </citation>
    <scope>NUCLEOTIDE SEQUENCE [LARGE SCALE GENOMIC DNA]</scope>
    <source>
        <strain evidence="2">A79</strain>
    </source>
</reference>
<evidence type="ECO:0000313" key="2">
    <source>
        <dbReference type="Proteomes" id="UP000679722"/>
    </source>
</evidence>
<dbReference type="PANTHER" id="PTHR37031">
    <property type="entry name" value="METALLOPHOSPHATASE BINDING DOMAIN PROTEIN"/>
    <property type="match status" value="1"/>
</dbReference>
<dbReference type="SUPFAM" id="SSF56300">
    <property type="entry name" value="Metallo-dependent phosphatases"/>
    <property type="match status" value="1"/>
</dbReference>
<dbReference type="InterPro" id="IPR038607">
    <property type="entry name" value="PhoD-like_sf"/>
</dbReference>
<evidence type="ECO:0000313" key="1">
    <source>
        <dbReference type="EMBL" id="MBR7888463.1"/>
    </source>
</evidence>
<proteinExistence type="predicted"/>
<protein>
    <submittedName>
        <fullName evidence="1">Alkaline phosphatase family protein</fullName>
    </submittedName>
</protein>
<organism evidence="1 2">
    <name type="scientific">Marinomonas vulgaris</name>
    <dbReference type="NCBI Taxonomy" id="2823372"/>
    <lineage>
        <taxon>Bacteria</taxon>
        <taxon>Pseudomonadati</taxon>
        <taxon>Pseudomonadota</taxon>
        <taxon>Gammaproteobacteria</taxon>
        <taxon>Oceanospirillales</taxon>
        <taxon>Oceanospirillaceae</taxon>
        <taxon>Marinomonas</taxon>
    </lineage>
</organism>
<keyword evidence="2" id="KW-1185">Reference proteome</keyword>
<dbReference type="RefSeq" id="WP_211535811.1">
    <property type="nucleotide sequence ID" value="NZ_JAGSSV010000005.1"/>
</dbReference>
<name>A0ABS5H9W0_9GAMM</name>
<comment type="caution">
    <text evidence="1">The sequence shown here is derived from an EMBL/GenBank/DDBJ whole genome shotgun (WGS) entry which is preliminary data.</text>
</comment>
<dbReference type="PANTHER" id="PTHR37031:SF2">
    <property type="entry name" value="PHOD-LIKE PHOSPHATASE METALLOPHOSPHATASE DOMAIN-CONTAINING PROTEIN"/>
    <property type="match status" value="1"/>
</dbReference>
<dbReference type="Gene3D" id="3.60.21.70">
    <property type="entry name" value="PhoD-like phosphatase"/>
    <property type="match status" value="1"/>
</dbReference>
<dbReference type="InterPro" id="IPR018946">
    <property type="entry name" value="PhoD-like_MPP"/>
</dbReference>
<dbReference type="Proteomes" id="UP000679722">
    <property type="component" value="Unassembled WGS sequence"/>
</dbReference>
<dbReference type="InterPro" id="IPR029052">
    <property type="entry name" value="Metallo-depent_PP-like"/>
</dbReference>
<gene>
    <name evidence="1" type="ORF">J9B83_05855</name>
</gene>
<dbReference type="EMBL" id="JAGSSV010000005">
    <property type="protein sequence ID" value="MBR7888463.1"/>
    <property type="molecule type" value="Genomic_DNA"/>
</dbReference>